<name>A0ABS2ZDY3_9BACL</name>
<organism evidence="2 3">
    <name type="scientific">Fictibacillus barbaricus</name>
    <dbReference type="NCBI Taxonomy" id="182136"/>
    <lineage>
        <taxon>Bacteria</taxon>
        <taxon>Bacillati</taxon>
        <taxon>Bacillota</taxon>
        <taxon>Bacilli</taxon>
        <taxon>Bacillales</taxon>
        <taxon>Fictibacillaceae</taxon>
        <taxon>Fictibacillus</taxon>
    </lineage>
</organism>
<dbReference type="EMBL" id="JAFHKS010000043">
    <property type="protein sequence ID" value="MBN3545676.1"/>
    <property type="molecule type" value="Genomic_DNA"/>
</dbReference>
<dbReference type="Pfam" id="PF01521">
    <property type="entry name" value="Fe-S_biosyn"/>
    <property type="match status" value="1"/>
</dbReference>
<keyword evidence="3" id="KW-1185">Reference proteome</keyword>
<dbReference type="SUPFAM" id="SSF89360">
    <property type="entry name" value="HesB-like domain"/>
    <property type="match status" value="1"/>
</dbReference>
<accession>A0ABS2ZDY3</accession>
<feature type="domain" description="Core" evidence="1">
    <location>
        <begin position="4"/>
        <end position="92"/>
    </location>
</feature>
<evidence type="ECO:0000313" key="3">
    <source>
        <dbReference type="Proteomes" id="UP001319060"/>
    </source>
</evidence>
<proteinExistence type="predicted"/>
<evidence type="ECO:0000259" key="1">
    <source>
        <dbReference type="Pfam" id="PF01521"/>
    </source>
</evidence>
<comment type="caution">
    <text evidence="2">The sequence shown here is derived from an EMBL/GenBank/DDBJ whole genome shotgun (WGS) entry which is preliminary data.</text>
</comment>
<reference evidence="2 3" key="1">
    <citation type="submission" date="2021-01" db="EMBL/GenBank/DDBJ databases">
        <title>Genome Sequencing of Type Strains.</title>
        <authorList>
            <person name="Lemaire J.F."/>
            <person name="Inderbitzin P."/>
            <person name="Collins S.B."/>
            <person name="Wespe N."/>
            <person name="Knight-Connoni V."/>
        </authorList>
    </citation>
    <scope>NUCLEOTIDE SEQUENCE [LARGE SCALE GENOMIC DNA]</scope>
    <source>
        <strain evidence="2 3">DSM 14730</strain>
    </source>
</reference>
<protein>
    <recommendedName>
        <fullName evidence="1">Core domain-containing protein</fullName>
    </recommendedName>
</protein>
<evidence type="ECO:0000313" key="2">
    <source>
        <dbReference type="EMBL" id="MBN3545676.1"/>
    </source>
</evidence>
<sequence length="96" mass="10815">MNEDTAIHIINDLQADTNGSIRFFVRLGGCSTVQDGFSLGITKDSPKHPAAELTIQKQKFFIEEEDEWFFDGCDLTVSVKNGEIQYEFHNENNGNS</sequence>
<dbReference type="Proteomes" id="UP001319060">
    <property type="component" value="Unassembled WGS sequence"/>
</dbReference>
<dbReference type="InterPro" id="IPR000361">
    <property type="entry name" value="ATAP_core_dom"/>
</dbReference>
<dbReference type="InterPro" id="IPR035903">
    <property type="entry name" value="HesB-like_dom_sf"/>
</dbReference>
<gene>
    <name evidence="2" type="ORF">JYA64_10255</name>
</gene>